<gene>
    <name evidence="3" type="ORF">B0I08_105269</name>
</gene>
<dbReference type="Gene3D" id="3.60.40.10">
    <property type="entry name" value="PPM-type phosphatase domain"/>
    <property type="match status" value="1"/>
</dbReference>
<dbReference type="SMART" id="SM00332">
    <property type="entry name" value="PP2Cc"/>
    <property type="match status" value="1"/>
</dbReference>
<dbReference type="SUPFAM" id="SSF81606">
    <property type="entry name" value="PP2C-like"/>
    <property type="match status" value="1"/>
</dbReference>
<organism evidence="3 4">
    <name type="scientific">Glaciihabitans tibetensis</name>
    <dbReference type="NCBI Taxonomy" id="1266600"/>
    <lineage>
        <taxon>Bacteria</taxon>
        <taxon>Bacillati</taxon>
        <taxon>Actinomycetota</taxon>
        <taxon>Actinomycetes</taxon>
        <taxon>Micrococcales</taxon>
        <taxon>Microbacteriaceae</taxon>
        <taxon>Glaciihabitans</taxon>
    </lineage>
</organism>
<evidence type="ECO:0000313" key="3">
    <source>
        <dbReference type="EMBL" id="PRY68104.1"/>
    </source>
</evidence>
<dbReference type="AlphaFoldDB" id="A0A2T0VD91"/>
<name>A0A2T0VD91_9MICO</name>
<protein>
    <submittedName>
        <fullName evidence="3">Protein phosphatase</fullName>
    </submittedName>
</protein>
<feature type="domain" description="PPM-type phosphatase" evidence="2">
    <location>
        <begin position="17"/>
        <end position="246"/>
    </location>
</feature>
<feature type="region of interest" description="Disordered" evidence="1">
    <location>
        <begin position="254"/>
        <end position="290"/>
    </location>
</feature>
<evidence type="ECO:0000259" key="2">
    <source>
        <dbReference type="PROSITE" id="PS51746"/>
    </source>
</evidence>
<dbReference type="Proteomes" id="UP000237983">
    <property type="component" value="Unassembled WGS sequence"/>
</dbReference>
<reference evidence="3 4" key="1">
    <citation type="submission" date="2018-03" db="EMBL/GenBank/DDBJ databases">
        <title>Genomic Encyclopedia of Type Strains, Phase III (KMG-III): the genomes of soil and plant-associated and newly described type strains.</title>
        <authorList>
            <person name="Whitman W."/>
        </authorList>
    </citation>
    <scope>NUCLEOTIDE SEQUENCE [LARGE SCALE GENOMIC DNA]</scope>
    <source>
        <strain evidence="3 4">CGMCC 1.12484</strain>
    </source>
</reference>
<dbReference type="EMBL" id="PVTL01000005">
    <property type="protein sequence ID" value="PRY68104.1"/>
    <property type="molecule type" value="Genomic_DNA"/>
</dbReference>
<comment type="caution">
    <text evidence="3">The sequence shown here is derived from an EMBL/GenBank/DDBJ whole genome shotgun (WGS) entry which is preliminary data.</text>
</comment>
<dbReference type="Pfam" id="PF13672">
    <property type="entry name" value="PP2C_2"/>
    <property type="match status" value="1"/>
</dbReference>
<keyword evidence="4" id="KW-1185">Reference proteome</keyword>
<sequence length="290" mass="30191">MEHGGGPPAPETVVALRHAARTDVGRKRAVNEDSLLARDPVFIVADGMGGHEAGDRASAAVVQEFLGLAGRELVLADVTAAVDRAHAAVRHIADGTQRGAGSTLTGAVLIRHDAVLQWLVVNVGDSRVYQMRGNNLAQLTIDHSLAQQLVSQGKLRTDEVATFAKRNVITRAVGAADSPADYWLVPVVSGDRLLVCSDGLTGELVDEAILAGLTLGGGTEQTVDLLLARALENGGRDNVSLIVVDVITGGAAPTDEPSTGSFVDSDTATTDTRLDDTAEVPGRRGRSSVK</sequence>
<dbReference type="OrthoDB" id="9801841at2"/>
<evidence type="ECO:0000313" key="4">
    <source>
        <dbReference type="Proteomes" id="UP000237983"/>
    </source>
</evidence>
<dbReference type="SMART" id="SM00331">
    <property type="entry name" value="PP2C_SIG"/>
    <property type="match status" value="1"/>
</dbReference>
<accession>A0A2T0VD91</accession>
<dbReference type="InterPro" id="IPR001932">
    <property type="entry name" value="PPM-type_phosphatase-like_dom"/>
</dbReference>
<evidence type="ECO:0000256" key="1">
    <source>
        <dbReference type="SAM" id="MobiDB-lite"/>
    </source>
</evidence>
<proteinExistence type="predicted"/>
<dbReference type="CDD" id="cd00143">
    <property type="entry name" value="PP2Cc"/>
    <property type="match status" value="1"/>
</dbReference>
<dbReference type="PROSITE" id="PS51746">
    <property type="entry name" value="PPM_2"/>
    <property type="match status" value="1"/>
</dbReference>
<dbReference type="InterPro" id="IPR036457">
    <property type="entry name" value="PPM-type-like_dom_sf"/>
</dbReference>
<dbReference type="RefSeq" id="WP_106212803.1">
    <property type="nucleotide sequence ID" value="NZ_PVTL01000005.1"/>
</dbReference>